<accession>A0A9X8ZY23</accession>
<evidence type="ECO:0000313" key="2">
    <source>
        <dbReference type="Proteomes" id="UP000308444"/>
    </source>
</evidence>
<dbReference type="AlphaFoldDB" id="A0A9X8ZY23"/>
<protein>
    <submittedName>
        <fullName evidence="1">Uncharacterized protein</fullName>
    </submittedName>
</protein>
<sequence>GKRVYYRRSIYEVICVYPGSHMHSKKIESGCGVFLQLYPYKTKQGEEKLAGKHGMVQIFEKWLKSIKK</sequence>
<evidence type="ECO:0000313" key="1">
    <source>
        <dbReference type="EMBL" id="TKI79450.1"/>
    </source>
</evidence>
<dbReference type="EMBL" id="SZOH01005434">
    <property type="protein sequence ID" value="TKI79450.1"/>
    <property type="molecule type" value="Genomic_DNA"/>
</dbReference>
<reference evidence="1 2" key="1">
    <citation type="journal article" date="2019" name="Environ. Microbiol.">
        <title>An active ?-lactamase is a part of an orchestrated cell wall stress resistance network of Bacillus subtilis and related rhizosphere species.</title>
        <authorList>
            <person name="Bucher T."/>
            <person name="Keren-Paz A."/>
            <person name="Hausser J."/>
            <person name="Olender T."/>
            <person name="Cytryn E."/>
            <person name="Kolodkin-Gal I."/>
        </authorList>
    </citation>
    <scope>NUCLEOTIDE SEQUENCE [LARGE SCALE GENOMIC DNA]</scope>
    <source>
        <strain evidence="1 2">I32</strain>
    </source>
</reference>
<organism evidence="1 2">
    <name type="scientific">Bacillus cereus</name>
    <dbReference type="NCBI Taxonomy" id="1396"/>
    <lineage>
        <taxon>Bacteria</taxon>
        <taxon>Bacillati</taxon>
        <taxon>Bacillota</taxon>
        <taxon>Bacilli</taxon>
        <taxon>Bacillales</taxon>
        <taxon>Bacillaceae</taxon>
        <taxon>Bacillus</taxon>
        <taxon>Bacillus cereus group</taxon>
    </lineage>
</organism>
<feature type="non-terminal residue" evidence="1">
    <location>
        <position position="1"/>
    </location>
</feature>
<dbReference type="Proteomes" id="UP000308444">
    <property type="component" value="Unassembled WGS sequence"/>
</dbReference>
<name>A0A9X8ZY23_BACCE</name>
<proteinExistence type="predicted"/>
<comment type="caution">
    <text evidence="1">The sequence shown here is derived from an EMBL/GenBank/DDBJ whole genome shotgun (WGS) entry which is preliminary data.</text>
</comment>
<gene>
    <name evidence="1" type="ORF">FC695_44670</name>
</gene>